<proteinExistence type="predicted"/>
<dbReference type="AlphaFoldDB" id="A0A0N9HMU7"/>
<protein>
    <submittedName>
        <fullName evidence="1">Dihydrodipicolinate synthetase</fullName>
    </submittedName>
</protein>
<reference evidence="1" key="1">
    <citation type="submission" date="2016-04" db="EMBL/GenBank/DDBJ databases">
        <title>Exploring the genomic information of specific uncultured soil bacteria through a new metagenomic library-based strategy.</title>
        <authorList>
            <person name="Liu Y."/>
            <person name="Zhang R."/>
        </authorList>
    </citation>
    <scope>NUCLEOTIDE SEQUENCE</scope>
</reference>
<name>A0A0N9HMU7_9BACT</name>
<sequence length="167" mass="17717">MGLSVAKTFEFEPANIVASQGLDKQHGLQSEVSSFAGDGALQQALAAGAIDVGLSSSTASATAIPKGQAIKIPGYRARIRPIVSRITIHWPSFYNVVTGKTLALPNLIALQHIPLSPAGVIAKRPAPIALPNSCAAEWRMAPDAVFSPYASVRYFTPHMVHSQYNLL</sequence>
<organism evidence="1">
    <name type="scientific">uncultured bacterium 5E7</name>
    <dbReference type="NCBI Taxonomy" id="1701324"/>
    <lineage>
        <taxon>Bacteria</taxon>
        <taxon>environmental samples</taxon>
    </lineage>
</organism>
<accession>A0A0N9HMU7</accession>
<dbReference type="EMBL" id="KT342855">
    <property type="protein sequence ID" value="ALG05222.2"/>
    <property type="molecule type" value="Genomic_DNA"/>
</dbReference>
<gene>
    <name evidence="1" type="ORF">5E7_001</name>
</gene>
<dbReference type="Gene3D" id="3.40.190.10">
    <property type="entry name" value="Periplasmic binding protein-like II"/>
    <property type="match status" value="1"/>
</dbReference>
<evidence type="ECO:0000313" key="1">
    <source>
        <dbReference type="EMBL" id="ALG05222.2"/>
    </source>
</evidence>
<dbReference type="SUPFAM" id="SSF53850">
    <property type="entry name" value="Periplasmic binding protein-like II"/>
    <property type="match status" value="1"/>
</dbReference>